<accession>A0A1M4X174</accession>
<gene>
    <name evidence="2" type="ORF">SAMN02745249_01329</name>
</gene>
<dbReference type="PANTHER" id="PTHR43245">
    <property type="entry name" value="BIFUNCTIONAL POLYMYXIN RESISTANCE PROTEIN ARNA"/>
    <property type="match status" value="1"/>
</dbReference>
<sequence>MKKVIVFGATGHLGAYTVDYLKENLDKNRYEIIAVGRKTTNFFSEQGIEYYQVDVTKKEDFLSLPTNDVYAVINLVGVMPAAMRGYTPKPYIEVNINGTLNILEYCRINHVNRIIYTQTEADLSGHWESNKIITPDLPRKFSYKGNYSLYIISKCTAVDLIESYYHNHGLKRFIYRLPTVYHYRPDPYFYKDGEKKILGYRSLIDQAIKGKTIEIWGNPNLVKDIVYVKDFAQMVLKGISVKHDGGIYNVGTGIGVSLEDQIKGIVEVFSLKNQKSKITYRPDMPDTRSFIMDISNAKSELGYKPQYNYMDYLTDFKIEMELNRFEKLWT</sequence>
<evidence type="ECO:0000313" key="2">
    <source>
        <dbReference type="EMBL" id="SHE87195.1"/>
    </source>
</evidence>
<dbReference type="InterPro" id="IPR036291">
    <property type="entry name" value="NAD(P)-bd_dom_sf"/>
</dbReference>
<evidence type="ECO:0000259" key="1">
    <source>
        <dbReference type="Pfam" id="PF01370"/>
    </source>
</evidence>
<protein>
    <submittedName>
        <fullName evidence="2">UDP-glucose 4-epimerase</fullName>
    </submittedName>
</protein>
<feature type="domain" description="NAD-dependent epimerase/dehydratase" evidence="1">
    <location>
        <begin position="4"/>
        <end position="251"/>
    </location>
</feature>
<proteinExistence type="predicted"/>
<dbReference type="InterPro" id="IPR001509">
    <property type="entry name" value="Epimerase_deHydtase"/>
</dbReference>
<dbReference type="Gene3D" id="3.40.50.720">
    <property type="entry name" value="NAD(P)-binding Rossmann-like Domain"/>
    <property type="match status" value="1"/>
</dbReference>
<dbReference type="RefSeq" id="WP_084136956.1">
    <property type="nucleotide sequence ID" value="NZ_FQUF01000018.1"/>
</dbReference>
<dbReference type="EMBL" id="FQUF01000018">
    <property type="protein sequence ID" value="SHE87195.1"/>
    <property type="molecule type" value="Genomic_DNA"/>
</dbReference>
<dbReference type="Proteomes" id="UP000184128">
    <property type="component" value="Unassembled WGS sequence"/>
</dbReference>
<reference evidence="2 3" key="1">
    <citation type="submission" date="2016-11" db="EMBL/GenBank/DDBJ databases">
        <authorList>
            <person name="Jaros S."/>
            <person name="Januszkiewicz K."/>
            <person name="Wedrychowicz H."/>
        </authorList>
    </citation>
    <scope>NUCLEOTIDE SEQUENCE [LARGE SCALE GENOMIC DNA]</scope>
    <source>
        <strain evidence="2 3">DSM 15692</strain>
    </source>
</reference>
<dbReference type="STRING" id="1121025.SAMN02745249_01329"/>
<dbReference type="PANTHER" id="PTHR43245:SF13">
    <property type="entry name" value="UDP-D-APIOSE_UDP-D-XYLOSE SYNTHASE 2"/>
    <property type="match status" value="1"/>
</dbReference>
<organism evidence="2 3">
    <name type="scientific">Atopostipes suicloacalis DSM 15692</name>
    <dbReference type="NCBI Taxonomy" id="1121025"/>
    <lineage>
        <taxon>Bacteria</taxon>
        <taxon>Bacillati</taxon>
        <taxon>Bacillota</taxon>
        <taxon>Bacilli</taxon>
        <taxon>Lactobacillales</taxon>
        <taxon>Carnobacteriaceae</taxon>
        <taxon>Atopostipes</taxon>
    </lineage>
</organism>
<dbReference type="AlphaFoldDB" id="A0A1M4X174"/>
<dbReference type="SUPFAM" id="SSF51735">
    <property type="entry name" value="NAD(P)-binding Rossmann-fold domains"/>
    <property type="match status" value="1"/>
</dbReference>
<keyword evidence="3" id="KW-1185">Reference proteome</keyword>
<evidence type="ECO:0000313" key="3">
    <source>
        <dbReference type="Proteomes" id="UP000184128"/>
    </source>
</evidence>
<dbReference type="Pfam" id="PF01370">
    <property type="entry name" value="Epimerase"/>
    <property type="match status" value="1"/>
</dbReference>
<dbReference type="InterPro" id="IPR050177">
    <property type="entry name" value="Lipid_A_modif_metabolic_enz"/>
</dbReference>
<dbReference type="OrthoDB" id="9811743at2"/>
<name>A0A1M4X174_9LACT</name>